<comment type="pathway">
    <text evidence="2 18">Energy metabolism; oxidative phosphorylation.</text>
</comment>
<feature type="transmembrane region" description="Helical" evidence="18">
    <location>
        <begin position="82"/>
        <end position="102"/>
    </location>
</feature>
<feature type="transmembrane region" description="Helical" evidence="18">
    <location>
        <begin position="207"/>
        <end position="235"/>
    </location>
</feature>
<dbReference type="Pfam" id="PF00115">
    <property type="entry name" value="COX1"/>
    <property type="match status" value="1"/>
</dbReference>
<comment type="function">
    <text evidence="15 18">Cytochrome c oxidase is the component of the respiratory chain that catalyzes the reduction of oxygen to water. Subunits 1-3 form the functional core of the enzyme complex. CO I is the catalytic subunit of the enzyme. Electrons originating in cytochrome c are transferred via the copper A center of subunit 2 and heme A of subunit 1 to the bimetallic center formed by heme A3 and copper B.</text>
</comment>
<comment type="subcellular location">
    <subcellularLocation>
        <location evidence="18">Cell membrane</location>
        <topology evidence="18">Multi-pass membrane protein</topology>
    </subcellularLocation>
    <subcellularLocation>
        <location evidence="1">Membrane</location>
        <topology evidence="1">Multi-pass membrane protein</topology>
    </subcellularLocation>
</comment>
<comment type="catalytic activity">
    <reaction evidence="16 18">
        <text>4 Fe(II)-[cytochrome c] + O2 + 8 H(+)(in) = 4 Fe(III)-[cytochrome c] + 2 H2O + 4 H(+)(out)</text>
        <dbReference type="Rhea" id="RHEA:11436"/>
        <dbReference type="Rhea" id="RHEA-COMP:10350"/>
        <dbReference type="Rhea" id="RHEA-COMP:14399"/>
        <dbReference type="ChEBI" id="CHEBI:15377"/>
        <dbReference type="ChEBI" id="CHEBI:15378"/>
        <dbReference type="ChEBI" id="CHEBI:15379"/>
        <dbReference type="ChEBI" id="CHEBI:29033"/>
        <dbReference type="ChEBI" id="CHEBI:29034"/>
        <dbReference type="EC" id="7.1.1.9"/>
    </reaction>
</comment>
<feature type="region of interest" description="Disordered" evidence="19">
    <location>
        <begin position="549"/>
        <end position="574"/>
    </location>
</feature>
<evidence type="ECO:0000256" key="19">
    <source>
        <dbReference type="SAM" id="MobiDB-lite"/>
    </source>
</evidence>
<name>A0ABT2HN72_9MICC</name>
<organism evidence="21 22">
    <name type="scientific">Nesterenkonia massiliensis</name>
    <dbReference type="NCBI Taxonomy" id="1232429"/>
    <lineage>
        <taxon>Bacteria</taxon>
        <taxon>Bacillati</taxon>
        <taxon>Actinomycetota</taxon>
        <taxon>Actinomycetes</taxon>
        <taxon>Micrococcales</taxon>
        <taxon>Micrococcaceae</taxon>
        <taxon>Nesterenkonia</taxon>
    </lineage>
</organism>
<evidence type="ECO:0000256" key="5">
    <source>
        <dbReference type="ARBA" id="ARBA00022617"/>
    </source>
</evidence>
<dbReference type="InterPro" id="IPR014241">
    <property type="entry name" value="Cyt_c_oxidase_su1_bac"/>
</dbReference>
<keyword evidence="9" id="KW-1278">Translocase</keyword>
<keyword evidence="12 18" id="KW-0408">Iron</keyword>
<feature type="domain" description="Cytochrome oxidase subunit I profile" evidence="20">
    <location>
        <begin position="29"/>
        <end position="536"/>
    </location>
</feature>
<evidence type="ECO:0000256" key="18">
    <source>
        <dbReference type="RuleBase" id="RU363061"/>
    </source>
</evidence>
<evidence type="ECO:0000256" key="4">
    <source>
        <dbReference type="ARBA" id="ARBA00022448"/>
    </source>
</evidence>
<feature type="transmembrane region" description="Helical" evidence="18">
    <location>
        <begin position="123"/>
        <end position="150"/>
    </location>
</feature>
<evidence type="ECO:0000313" key="22">
    <source>
        <dbReference type="Proteomes" id="UP001205046"/>
    </source>
</evidence>
<comment type="caution">
    <text evidence="21">The sequence shown here is derived from an EMBL/GenBank/DDBJ whole genome shotgun (WGS) entry which is preliminary data.</text>
</comment>
<evidence type="ECO:0000256" key="3">
    <source>
        <dbReference type="ARBA" id="ARBA00009578"/>
    </source>
</evidence>
<feature type="transmembrane region" description="Helical" evidence="18">
    <location>
        <begin position="429"/>
        <end position="451"/>
    </location>
</feature>
<keyword evidence="6 17" id="KW-0679">Respiratory chain</keyword>
<dbReference type="Proteomes" id="UP001205046">
    <property type="component" value="Unassembled WGS sequence"/>
</dbReference>
<dbReference type="SUPFAM" id="SSF81442">
    <property type="entry name" value="Cytochrome c oxidase subunit I-like"/>
    <property type="match status" value="1"/>
</dbReference>
<feature type="transmembrane region" description="Helical" evidence="18">
    <location>
        <begin position="266"/>
        <end position="284"/>
    </location>
</feature>
<evidence type="ECO:0000256" key="7">
    <source>
        <dbReference type="ARBA" id="ARBA00022692"/>
    </source>
</evidence>
<keyword evidence="10 17" id="KW-0249">Electron transport</keyword>
<dbReference type="InterPro" id="IPR023615">
    <property type="entry name" value="Cyt_c_Oxase_su1_BS"/>
</dbReference>
<keyword evidence="13 18" id="KW-0186">Copper</keyword>
<dbReference type="PRINTS" id="PR01165">
    <property type="entry name" value="CYCOXIDASEI"/>
</dbReference>
<evidence type="ECO:0000256" key="17">
    <source>
        <dbReference type="RuleBase" id="RU000370"/>
    </source>
</evidence>
<keyword evidence="14 18" id="KW-0472">Membrane</keyword>
<feature type="transmembrane region" description="Helical" evidence="18">
    <location>
        <begin position="296"/>
        <end position="315"/>
    </location>
</feature>
<dbReference type="PANTHER" id="PTHR10422:SF18">
    <property type="entry name" value="CYTOCHROME C OXIDASE SUBUNIT 1"/>
    <property type="match status" value="1"/>
</dbReference>
<dbReference type="InterPro" id="IPR023616">
    <property type="entry name" value="Cyt_c_oxase-like_su1_dom"/>
</dbReference>
<accession>A0ABT2HN72</accession>
<dbReference type="Gene3D" id="1.20.210.10">
    <property type="entry name" value="Cytochrome c oxidase-like, subunit I domain"/>
    <property type="match status" value="1"/>
</dbReference>
<dbReference type="InterPro" id="IPR036927">
    <property type="entry name" value="Cyt_c_oxase-like_su1_sf"/>
</dbReference>
<gene>
    <name evidence="21" type="primary">ctaD</name>
    <name evidence="21" type="ORF">M3B43_02145</name>
</gene>
<evidence type="ECO:0000256" key="10">
    <source>
        <dbReference type="ARBA" id="ARBA00022982"/>
    </source>
</evidence>
<comment type="similarity">
    <text evidence="3 17">Belongs to the heme-copper respiratory oxidase family.</text>
</comment>
<evidence type="ECO:0000256" key="14">
    <source>
        <dbReference type="ARBA" id="ARBA00023136"/>
    </source>
</evidence>
<evidence type="ECO:0000256" key="8">
    <source>
        <dbReference type="ARBA" id="ARBA00022723"/>
    </source>
</evidence>
<protein>
    <recommendedName>
        <fullName evidence="18">Cytochrome c oxidase subunit 1</fullName>
        <ecNumber evidence="18">7.1.1.9</ecNumber>
    </recommendedName>
</protein>
<evidence type="ECO:0000256" key="6">
    <source>
        <dbReference type="ARBA" id="ARBA00022660"/>
    </source>
</evidence>
<evidence type="ECO:0000313" key="21">
    <source>
        <dbReference type="EMBL" id="MCT1606143.1"/>
    </source>
</evidence>
<evidence type="ECO:0000256" key="2">
    <source>
        <dbReference type="ARBA" id="ARBA00004673"/>
    </source>
</evidence>
<evidence type="ECO:0000256" key="16">
    <source>
        <dbReference type="ARBA" id="ARBA00047816"/>
    </source>
</evidence>
<feature type="transmembrane region" description="Helical" evidence="18">
    <location>
        <begin position="471"/>
        <end position="495"/>
    </location>
</feature>
<reference evidence="21 22" key="1">
    <citation type="submission" date="2022-04" db="EMBL/GenBank/DDBJ databases">
        <title>Human microbiome associated bacterial genomes.</title>
        <authorList>
            <person name="Sandstrom S."/>
            <person name="Salamzade R."/>
            <person name="Kalan L.R."/>
        </authorList>
    </citation>
    <scope>NUCLEOTIDE SEQUENCE [LARGE SCALE GENOMIC DNA]</scope>
    <source>
        <strain evidence="22">p3-SID767</strain>
    </source>
</reference>
<evidence type="ECO:0000256" key="15">
    <source>
        <dbReference type="ARBA" id="ARBA00025218"/>
    </source>
</evidence>
<evidence type="ECO:0000256" key="11">
    <source>
        <dbReference type="ARBA" id="ARBA00022989"/>
    </source>
</evidence>
<keyword evidence="7 17" id="KW-0812">Transmembrane</keyword>
<feature type="compositionally biased region" description="Basic and acidic residues" evidence="19">
    <location>
        <begin position="549"/>
        <end position="558"/>
    </location>
</feature>
<evidence type="ECO:0000256" key="12">
    <source>
        <dbReference type="ARBA" id="ARBA00023004"/>
    </source>
</evidence>
<dbReference type="CDD" id="cd01662">
    <property type="entry name" value="Ubiquinol_Oxidase_I"/>
    <property type="match status" value="1"/>
</dbReference>
<feature type="transmembrane region" description="Helical" evidence="18">
    <location>
        <begin position="357"/>
        <end position="377"/>
    </location>
</feature>
<feature type="transmembrane region" description="Helical" evidence="18">
    <location>
        <begin position="397"/>
        <end position="417"/>
    </location>
</feature>
<dbReference type="PROSITE" id="PS50855">
    <property type="entry name" value="COX1"/>
    <property type="match status" value="1"/>
</dbReference>
<keyword evidence="4 17" id="KW-0813">Transport</keyword>
<keyword evidence="22" id="KW-1185">Reference proteome</keyword>
<evidence type="ECO:0000259" key="20">
    <source>
        <dbReference type="PROSITE" id="PS50855"/>
    </source>
</evidence>
<dbReference type="PANTHER" id="PTHR10422">
    <property type="entry name" value="CYTOCHROME C OXIDASE SUBUNIT 1"/>
    <property type="match status" value="1"/>
</dbReference>
<evidence type="ECO:0000256" key="1">
    <source>
        <dbReference type="ARBA" id="ARBA00004141"/>
    </source>
</evidence>
<keyword evidence="18" id="KW-1003">Cell membrane</keyword>
<feature type="transmembrane region" description="Helical" evidence="18">
    <location>
        <begin position="321"/>
        <end position="345"/>
    </location>
</feature>
<feature type="transmembrane region" description="Helical" evidence="18">
    <location>
        <begin position="170"/>
        <end position="195"/>
    </location>
</feature>
<feature type="transmembrane region" description="Helical" evidence="18">
    <location>
        <begin position="40"/>
        <end position="62"/>
    </location>
</feature>
<keyword evidence="5 17" id="KW-0349">Heme</keyword>
<dbReference type="InterPro" id="IPR000883">
    <property type="entry name" value="Cyt_C_Oxase_1"/>
</dbReference>
<dbReference type="RefSeq" id="WP_260072356.1">
    <property type="nucleotide sequence ID" value="NZ_JALXMO010000003.1"/>
</dbReference>
<dbReference type="NCBIfam" id="TIGR02891">
    <property type="entry name" value="CtaD_CoxA"/>
    <property type="match status" value="1"/>
</dbReference>
<sequence length="574" mass="64294">MTTLEYTAEDSRAVSRAVPVSKGKVVVNWLTTTDHKVIGYMYLISSFLFFCIGGVMALIIRAELFEPGMQFLQTKEQYNQLFTMHGTVMLLMFATPLFAGFANVMMPLQIGAPDVAFPRLNALAFWLFLFGSLVALAGFLTPQGAASFGWFAYAPLSDTTYSPGVGGDLWVLGLALTGFGTIMGGVNFITTIICMRAPGMTMWRMPIFTWNTLITSILVLMAFPPLAAALFGLALDRRFGGHIFDPESGGAILWQHLFWFFGHPEVYIIALPFFGVVSEILPVFSRKPIFGYKGLVYATIAIAALSVTVWAHHMYVTGAVMLPFFALMTMLIAVPTGVKFFNWIGTLWRGSLTFETPMLWSLGFLVTFLFGGLTGIILSSPPLDFQISDTYFVVAHFHYVVFGTVVFAMFAGFYFWWPKWTGKMLNERLGKISFWMLFIGFHGTFMIQHWLGVMGMPRRYADYMVEDGFTGMNQFSTIFSMLLGASLIPFFWNVWITARKGKKVLVDDPWGFGGSLEWATSCPPPRHNFYSLPRIRSERPALDLHHPELSERHSEHSPAGKIFGPADQKDKEGI</sequence>
<dbReference type="EC" id="7.1.1.9" evidence="18"/>
<evidence type="ECO:0000256" key="9">
    <source>
        <dbReference type="ARBA" id="ARBA00022967"/>
    </source>
</evidence>
<evidence type="ECO:0000256" key="13">
    <source>
        <dbReference type="ARBA" id="ARBA00023008"/>
    </source>
</evidence>
<dbReference type="EMBL" id="JALXMO010000003">
    <property type="protein sequence ID" value="MCT1606143.1"/>
    <property type="molecule type" value="Genomic_DNA"/>
</dbReference>
<proteinExistence type="inferred from homology"/>
<keyword evidence="8 18" id="KW-0479">Metal-binding</keyword>
<keyword evidence="11 18" id="KW-1133">Transmembrane helix</keyword>
<dbReference type="PROSITE" id="PS00077">
    <property type="entry name" value="COX1_CUB"/>
    <property type="match status" value="1"/>
</dbReference>